<protein>
    <submittedName>
        <fullName evidence="1">Uncharacterized protein</fullName>
    </submittedName>
</protein>
<evidence type="ECO:0000313" key="2">
    <source>
        <dbReference type="Proteomes" id="UP000516046"/>
    </source>
</evidence>
<gene>
    <name evidence="1" type="ORF">H6X83_13465</name>
</gene>
<evidence type="ECO:0000313" key="1">
    <source>
        <dbReference type="EMBL" id="QNO17899.1"/>
    </source>
</evidence>
<sequence length="77" mass="8526">MNNFLTCASRNSDNTCRKLMVPCSGNECPFCQTEAEAAASKEKSDARLRSLGEIGQRYISEKYYEGSHPWMNGGVKG</sequence>
<dbReference type="KEGG" id="caml:H6X83_13465"/>
<dbReference type="RefSeq" id="WP_212506964.1">
    <property type="nucleotide sequence ID" value="NZ_CP060696.1"/>
</dbReference>
<name>A0A7G9WGT7_9FIRM</name>
<reference evidence="1 2" key="1">
    <citation type="submission" date="2020-08" db="EMBL/GenBank/DDBJ databases">
        <authorList>
            <person name="Ren C."/>
            <person name="Gu Y."/>
            <person name="Xu Y."/>
        </authorList>
    </citation>
    <scope>NUCLEOTIDE SEQUENCE [LARGE SCALE GENOMIC DNA]</scope>
    <source>
        <strain evidence="1 2">LBM18003</strain>
    </source>
</reference>
<proteinExistence type="predicted"/>
<dbReference type="EMBL" id="CP060696">
    <property type="protein sequence ID" value="QNO17899.1"/>
    <property type="molecule type" value="Genomic_DNA"/>
</dbReference>
<organism evidence="1 2">
    <name type="scientific">Caproicibacterium amylolyticum</name>
    <dbReference type="NCBI Taxonomy" id="2766537"/>
    <lineage>
        <taxon>Bacteria</taxon>
        <taxon>Bacillati</taxon>
        <taxon>Bacillota</taxon>
        <taxon>Clostridia</taxon>
        <taxon>Eubacteriales</taxon>
        <taxon>Oscillospiraceae</taxon>
        <taxon>Caproicibacterium</taxon>
    </lineage>
</organism>
<dbReference type="Proteomes" id="UP000516046">
    <property type="component" value="Chromosome"/>
</dbReference>
<accession>A0A7G9WGT7</accession>
<keyword evidence="2" id="KW-1185">Reference proteome</keyword>
<dbReference type="AlphaFoldDB" id="A0A7G9WGT7"/>